<dbReference type="Proteomes" id="UP000078046">
    <property type="component" value="Unassembled WGS sequence"/>
</dbReference>
<dbReference type="PANTHER" id="PTHR12546:SF33">
    <property type="entry name" value="SPERM VESICLE FUSION PROTEIN FER-1"/>
    <property type="match status" value="1"/>
</dbReference>
<evidence type="ECO:0000256" key="5">
    <source>
        <dbReference type="ARBA" id="ARBA00022835"/>
    </source>
</evidence>
<keyword evidence="4" id="KW-0677">Repeat</keyword>
<keyword evidence="11" id="KW-1185">Reference proteome</keyword>
<dbReference type="Pfam" id="PF15985">
    <property type="entry name" value="KH_6"/>
    <property type="match status" value="1"/>
</dbReference>
<keyword evidence="7" id="KW-1133">Transmembrane helix</keyword>
<dbReference type="InterPro" id="IPR037725">
    <property type="entry name" value="C2F_Ferlin"/>
</dbReference>
<name>A0A177B5I1_9BILA</name>
<dbReference type="GO" id="GO:0061025">
    <property type="term" value="P:membrane fusion"/>
    <property type="evidence" value="ECO:0007669"/>
    <property type="project" value="TreeGrafter"/>
</dbReference>
<keyword evidence="3" id="KW-0812">Transmembrane</keyword>
<dbReference type="GO" id="GO:0000178">
    <property type="term" value="C:exosome (RNase complex)"/>
    <property type="evidence" value="ECO:0007669"/>
    <property type="project" value="UniProtKB-KW"/>
</dbReference>
<keyword evidence="6" id="KW-0694">RNA-binding</keyword>
<keyword evidence="8" id="KW-0472">Membrane</keyword>
<dbReference type="GO" id="GO:0016020">
    <property type="term" value="C:membrane"/>
    <property type="evidence" value="ECO:0007669"/>
    <property type="project" value="UniProtKB-SubCell"/>
</dbReference>
<dbReference type="Pfam" id="PF00168">
    <property type="entry name" value="C2"/>
    <property type="match status" value="1"/>
</dbReference>
<dbReference type="InterPro" id="IPR035892">
    <property type="entry name" value="C2_domain_sf"/>
</dbReference>
<dbReference type="Pfam" id="PF21262">
    <property type="entry name" value="RRP40_S1"/>
    <property type="match status" value="1"/>
</dbReference>
<accession>A0A177B5I1</accession>
<dbReference type="InterPro" id="IPR004088">
    <property type="entry name" value="KH_dom_type_1"/>
</dbReference>
<feature type="non-terminal residue" evidence="10">
    <location>
        <position position="1"/>
    </location>
</feature>
<dbReference type="PROSITE" id="PS50004">
    <property type="entry name" value="C2"/>
    <property type="match status" value="1"/>
</dbReference>
<proteinExistence type="predicted"/>
<dbReference type="GO" id="GO:0007009">
    <property type="term" value="P:plasma membrane organization"/>
    <property type="evidence" value="ECO:0007669"/>
    <property type="project" value="TreeGrafter"/>
</dbReference>
<organism evidence="10 11">
    <name type="scientific">Intoshia linei</name>
    <dbReference type="NCBI Taxonomy" id="1819745"/>
    <lineage>
        <taxon>Eukaryota</taxon>
        <taxon>Metazoa</taxon>
        <taxon>Spiralia</taxon>
        <taxon>Lophotrochozoa</taxon>
        <taxon>Mesozoa</taxon>
        <taxon>Orthonectida</taxon>
        <taxon>Rhopaluridae</taxon>
        <taxon>Intoshia</taxon>
    </lineage>
</organism>
<evidence type="ECO:0000256" key="6">
    <source>
        <dbReference type="ARBA" id="ARBA00022884"/>
    </source>
</evidence>
<dbReference type="FunFam" id="2.40.50.140:FF:000127">
    <property type="entry name" value="Exosome complex component RRP40"/>
    <property type="match status" value="1"/>
</dbReference>
<evidence type="ECO:0000313" key="10">
    <source>
        <dbReference type="EMBL" id="OAF68674.1"/>
    </source>
</evidence>
<dbReference type="InterPro" id="IPR000008">
    <property type="entry name" value="C2_dom"/>
</dbReference>
<protein>
    <submittedName>
        <fullName evidence="10">Ribosomal RNA-processing protein 40</fullName>
    </submittedName>
</protein>
<dbReference type="GO" id="GO:0003723">
    <property type="term" value="F:RNA binding"/>
    <property type="evidence" value="ECO:0007669"/>
    <property type="project" value="UniProtKB-KW"/>
</dbReference>
<dbReference type="OrthoDB" id="10059618at2759"/>
<evidence type="ECO:0000256" key="4">
    <source>
        <dbReference type="ARBA" id="ARBA00022737"/>
    </source>
</evidence>
<dbReference type="Gene3D" id="2.60.40.150">
    <property type="entry name" value="C2 domain"/>
    <property type="match status" value="1"/>
</dbReference>
<dbReference type="CDD" id="cd08374">
    <property type="entry name" value="C2F_Ferlin"/>
    <property type="match status" value="1"/>
</dbReference>
<dbReference type="InterPro" id="IPR036612">
    <property type="entry name" value="KH_dom_type_1_sf"/>
</dbReference>
<dbReference type="InterPro" id="IPR012340">
    <property type="entry name" value="NA-bd_OB-fold"/>
</dbReference>
<evidence type="ECO:0000256" key="1">
    <source>
        <dbReference type="ARBA" id="ARBA00004167"/>
    </source>
</evidence>
<feature type="domain" description="C2" evidence="9">
    <location>
        <begin position="67"/>
        <end position="216"/>
    </location>
</feature>
<evidence type="ECO:0000256" key="8">
    <source>
        <dbReference type="ARBA" id="ARBA00023136"/>
    </source>
</evidence>
<evidence type="ECO:0000313" key="11">
    <source>
        <dbReference type="Proteomes" id="UP000078046"/>
    </source>
</evidence>
<dbReference type="EMBL" id="LWCA01000406">
    <property type="protein sequence ID" value="OAF68674.1"/>
    <property type="molecule type" value="Genomic_DNA"/>
</dbReference>
<comment type="subcellular location">
    <subcellularLocation>
        <location evidence="1">Membrane</location>
        <topology evidence="1">Single-pass membrane protein</topology>
    </subcellularLocation>
</comment>
<evidence type="ECO:0000256" key="3">
    <source>
        <dbReference type="ARBA" id="ARBA00022692"/>
    </source>
</evidence>
<dbReference type="SUPFAM" id="SSF50249">
    <property type="entry name" value="Nucleic acid-binding proteins"/>
    <property type="match status" value="1"/>
</dbReference>
<evidence type="ECO:0000256" key="7">
    <source>
        <dbReference type="ARBA" id="ARBA00022989"/>
    </source>
</evidence>
<dbReference type="AlphaFoldDB" id="A0A177B5I1"/>
<evidence type="ECO:0000256" key="2">
    <source>
        <dbReference type="ARBA" id="ARBA00022490"/>
    </source>
</evidence>
<sequence length="529" mass="61031">DELNVEHQHFGESLRERLAIHAINTLSEQNVIKVVPEHVEIRTLYNPDQPGIPQGYIHLWVDMFNLKHGTPPPPICIKKIQPKEYELRVCIYGTVDMHLDETSITGEKMSDVYIKGWISEQDETQKTDVHYRCLDGQASFNWRFKFPFEYISSTSSIVIKKKEHFWNLNSAERQVEPTFIIQAWDNDVISRDDYLGSLEMHLNNLPPPAKSAKVCNIKQLNKKRVSLFKNKRLRGFWPIFDKDDNNNKICRGKIEMEMEIVDKNEIIQKPCGNARDEPNQYPKLEPPKIMKIQGNIVLPGKELDLKETLVKIGPGIEFKDQKYISTLCGRYYNNEGIHWIDSNKKKYTPTVGEFVIGIIVSVKSESYIVDINANKIALLSKLDFEGATKKTRPMLKRGDLVYAVIILAADHVDPEISCIHESGRHYGLDQLSNTGYLMRTSLFFCREILHKRSKILEDIGSICQFEASIGMNGRIWIQSNSEEESYCIMQFLKSLNRSINETKNSGFLANLSKIDIRNLHRQLEKVCVK</sequence>
<dbReference type="Gene3D" id="3.30.1370.10">
    <property type="entry name" value="K Homology domain, type 1"/>
    <property type="match status" value="1"/>
</dbReference>
<comment type="caution">
    <text evidence="10">The sequence shown here is derived from an EMBL/GenBank/DDBJ whole genome shotgun (WGS) entry which is preliminary data.</text>
</comment>
<dbReference type="Gene3D" id="2.40.50.140">
    <property type="entry name" value="Nucleic acid-binding proteins"/>
    <property type="match status" value="1"/>
</dbReference>
<dbReference type="PANTHER" id="PTHR12546">
    <property type="entry name" value="FER-1-LIKE"/>
    <property type="match status" value="1"/>
</dbReference>
<reference evidence="10 11" key="1">
    <citation type="submission" date="2016-04" db="EMBL/GenBank/DDBJ databases">
        <title>The genome of Intoshia linei affirms orthonectids as highly simplified spiralians.</title>
        <authorList>
            <person name="Mikhailov K.V."/>
            <person name="Slusarev G.S."/>
            <person name="Nikitin M.A."/>
            <person name="Logacheva M.D."/>
            <person name="Penin A."/>
            <person name="Aleoshin V."/>
            <person name="Panchin Y.V."/>
        </authorList>
    </citation>
    <scope>NUCLEOTIDE SEQUENCE [LARGE SCALE GENOMIC DNA]</scope>
    <source>
        <strain evidence="10">Intl2013</strain>
        <tissue evidence="10">Whole animal</tissue>
    </source>
</reference>
<dbReference type="InterPro" id="IPR037721">
    <property type="entry name" value="Ferlin"/>
</dbReference>
<dbReference type="SUPFAM" id="SSF54791">
    <property type="entry name" value="Eukaryotic type KH-domain (KH-domain type I)"/>
    <property type="match status" value="1"/>
</dbReference>
<evidence type="ECO:0000259" key="9">
    <source>
        <dbReference type="PROSITE" id="PS50004"/>
    </source>
</evidence>
<dbReference type="SUPFAM" id="SSF49562">
    <property type="entry name" value="C2 domain (Calcium/lipid-binding domain, CaLB)"/>
    <property type="match status" value="1"/>
</dbReference>
<gene>
    <name evidence="10" type="ORF">A3Q56_03604</name>
</gene>
<keyword evidence="5" id="KW-0271">Exosome</keyword>
<keyword evidence="2" id="KW-0963">Cytoplasm</keyword>